<dbReference type="OrthoDB" id="10385915at2759"/>
<evidence type="ECO:0000313" key="1">
    <source>
        <dbReference type="EMBL" id="VDN11332.1"/>
    </source>
</evidence>
<proteinExistence type="predicted"/>
<organism evidence="1 2">
    <name type="scientific">Dibothriocephalus latus</name>
    <name type="common">Fish tapeworm</name>
    <name type="synonym">Diphyllobothrium latum</name>
    <dbReference type="NCBI Taxonomy" id="60516"/>
    <lineage>
        <taxon>Eukaryota</taxon>
        <taxon>Metazoa</taxon>
        <taxon>Spiralia</taxon>
        <taxon>Lophotrochozoa</taxon>
        <taxon>Platyhelminthes</taxon>
        <taxon>Cestoda</taxon>
        <taxon>Eucestoda</taxon>
        <taxon>Diphyllobothriidea</taxon>
        <taxon>Diphyllobothriidae</taxon>
        <taxon>Dibothriocephalus</taxon>
    </lineage>
</organism>
<reference evidence="1 2" key="1">
    <citation type="submission" date="2018-11" db="EMBL/GenBank/DDBJ databases">
        <authorList>
            <consortium name="Pathogen Informatics"/>
        </authorList>
    </citation>
    <scope>NUCLEOTIDE SEQUENCE [LARGE SCALE GENOMIC DNA]</scope>
</reference>
<dbReference type="AlphaFoldDB" id="A0A3P7NS79"/>
<accession>A0A3P7NS79</accession>
<dbReference type="Proteomes" id="UP000281553">
    <property type="component" value="Unassembled WGS sequence"/>
</dbReference>
<gene>
    <name evidence="1" type="ORF">DILT_LOCUS7163</name>
</gene>
<sequence length="83" mass="9819">MFIELSELRGGVPRNWRSRRDSVIGPCRYWHERYRWVEMEEAFDDAVGEFTPPAVPDFTFEDLSIFKNQVKKGENDSVSLTNY</sequence>
<evidence type="ECO:0000313" key="2">
    <source>
        <dbReference type="Proteomes" id="UP000281553"/>
    </source>
</evidence>
<name>A0A3P7NS79_DIBLA</name>
<keyword evidence="2" id="KW-1185">Reference proteome</keyword>
<dbReference type="EMBL" id="UYRU01051220">
    <property type="protein sequence ID" value="VDN11332.1"/>
    <property type="molecule type" value="Genomic_DNA"/>
</dbReference>
<protein>
    <submittedName>
        <fullName evidence="1">Uncharacterized protein</fullName>
    </submittedName>
</protein>